<evidence type="ECO:0000256" key="2">
    <source>
        <dbReference type="ARBA" id="ARBA00022692"/>
    </source>
</evidence>
<feature type="transmembrane region" description="Helical" evidence="7">
    <location>
        <begin position="190"/>
        <end position="215"/>
    </location>
</feature>
<evidence type="ECO:0000256" key="6">
    <source>
        <dbReference type="SAM" id="MobiDB-lite"/>
    </source>
</evidence>
<dbReference type="Pfam" id="PF20684">
    <property type="entry name" value="Fung_rhodopsin"/>
    <property type="match status" value="1"/>
</dbReference>
<gene>
    <name evidence="9" type="ORF">CTA1_9676</name>
</gene>
<feature type="compositionally biased region" description="Pro residues" evidence="6">
    <location>
        <begin position="471"/>
        <end position="481"/>
    </location>
</feature>
<feature type="transmembrane region" description="Helical" evidence="7">
    <location>
        <begin position="272"/>
        <end position="293"/>
    </location>
</feature>
<feature type="transmembrane region" description="Helical" evidence="7">
    <location>
        <begin position="345"/>
        <end position="364"/>
    </location>
</feature>
<feature type="region of interest" description="Disordered" evidence="6">
    <location>
        <begin position="383"/>
        <end position="501"/>
    </location>
</feature>
<feature type="transmembrane region" description="Helical" evidence="7">
    <location>
        <begin position="12"/>
        <end position="37"/>
    </location>
</feature>
<evidence type="ECO:0000256" key="7">
    <source>
        <dbReference type="SAM" id="Phobius"/>
    </source>
</evidence>
<comment type="similarity">
    <text evidence="5">Belongs to the SAT4 family.</text>
</comment>
<evidence type="ECO:0000313" key="9">
    <source>
        <dbReference type="EMBL" id="TKW50245.1"/>
    </source>
</evidence>
<feature type="compositionally biased region" description="Gly residues" evidence="6">
    <location>
        <begin position="401"/>
        <end position="414"/>
    </location>
</feature>
<dbReference type="PANTHER" id="PTHR33048">
    <property type="entry name" value="PTH11-LIKE INTEGRAL MEMBRANE PROTEIN (AFU_ORTHOLOGUE AFUA_5G11245)"/>
    <property type="match status" value="1"/>
</dbReference>
<comment type="subcellular location">
    <subcellularLocation>
        <location evidence="1">Membrane</location>
        <topology evidence="1">Multi-pass membrane protein</topology>
    </subcellularLocation>
</comment>
<evidence type="ECO:0000259" key="8">
    <source>
        <dbReference type="Pfam" id="PF20684"/>
    </source>
</evidence>
<feature type="transmembrane region" description="Helical" evidence="7">
    <location>
        <begin position="227"/>
        <end position="247"/>
    </location>
</feature>
<proteinExistence type="inferred from homology"/>
<protein>
    <recommendedName>
        <fullName evidence="8">Rhodopsin domain-containing protein</fullName>
    </recommendedName>
</protein>
<dbReference type="Proteomes" id="UP000310108">
    <property type="component" value="Unassembled WGS sequence"/>
</dbReference>
<dbReference type="STRING" id="1306861.A0A4U6X4Y4"/>
<feature type="transmembrane region" description="Helical" evidence="7">
    <location>
        <begin position="149"/>
        <end position="170"/>
    </location>
</feature>
<comment type="caution">
    <text evidence="9">The sequence shown here is derived from an EMBL/GenBank/DDBJ whole genome shotgun (WGS) entry which is preliminary data.</text>
</comment>
<evidence type="ECO:0000256" key="5">
    <source>
        <dbReference type="ARBA" id="ARBA00038359"/>
    </source>
</evidence>
<evidence type="ECO:0000256" key="3">
    <source>
        <dbReference type="ARBA" id="ARBA00022989"/>
    </source>
</evidence>
<dbReference type="GO" id="GO:0016020">
    <property type="term" value="C:membrane"/>
    <property type="evidence" value="ECO:0007669"/>
    <property type="project" value="UniProtKB-SubCell"/>
</dbReference>
<dbReference type="PANTHER" id="PTHR33048:SF131">
    <property type="entry name" value="INTEGRAL MEMBRANE PROTEIN"/>
    <property type="match status" value="1"/>
</dbReference>
<keyword evidence="10" id="KW-1185">Reference proteome</keyword>
<keyword evidence="2 7" id="KW-0812">Transmembrane</keyword>
<evidence type="ECO:0000313" key="10">
    <source>
        <dbReference type="Proteomes" id="UP000310108"/>
    </source>
</evidence>
<name>A0A4U6X4Y4_9PEZI</name>
<evidence type="ECO:0000256" key="4">
    <source>
        <dbReference type="ARBA" id="ARBA00023136"/>
    </source>
</evidence>
<keyword evidence="3 7" id="KW-1133">Transmembrane helix</keyword>
<feature type="transmembrane region" description="Helical" evidence="7">
    <location>
        <begin position="116"/>
        <end position="137"/>
    </location>
</feature>
<keyword evidence="4 7" id="KW-0472">Membrane</keyword>
<dbReference type="AlphaFoldDB" id="A0A4U6X4Y4"/>
<dbReference type="InterPro" id="IPR052337">
    <property type="entry name" value="SAT4-like"/>
</dbReference>
<evidence type="ECO:0000256" key="1">
    <source>
        <dbReference type="ARBA" id="ARBA00004141"/>
    </source>
</evidence>
<accession>A0A4U6X4Y4</accession>
<feature type="domain" description="Rhodopsin" evidence="8">
    <location>
        <begin position="133"/>
        <end position="370"/>
    </location>
</feature>
<dbReference type="EMBL" id="PJEX01000420">
    <property type="protein sequence ID" value="TKW50245.1"/>
    <property type="molecule type" value="Genomic_DNA"/>
</dbReference>
<sequence length="535" mass="58077">MRTPTSSTASRGLPWILLTLLLLSSVAGGVVVVAGAADEHEVFVGRDVHLFARQQQLVPDLSNISTCGLSCLFQGTQGIGCDLANTKCSCSNTRLDLAKLQASQCGLPHESQTAKIVAILATAYTFAALAVGLRLVAKSLAGTWNLDDVLIVSALVIAIAPVTFISLMASKGFGTHLYDLEPGGLFEVLRLLYAAEIVYVFVLLLAKLSLVVFYLRIFTVPRFRVAAYALIGFLVLGQIVIGFLTVFSCHPIELFWNRDIHTGGCLDVNRLAYANSALAIVQDLVILALPVAMLPGLQMSLGKKISVATVFSLGSVGFISTIVRLRVLAVFGRSIDPTWDYAPVVWWTTIELGVVIVCACAPMIRNLVERVLPHFVLFTRRSSTSTEPSKEESSPSSSGGSSKGGGGGCGGGGRCQKFGRAHSPPQFSDNYVRDHLTGPPVPPKNHRTLPMTYRDLYAHQGSKHQHQQQPPQAPKPPPSPSQQPFDLSWRSMNPYGIPKEDLEEGVGMKNYNIDIEMLERKEEGVRRVLVEQREL</sequence>
<feature type="transmembrane region" description="Helical" evidence="7">
    <location>
        <begin position="305"/>
        <end position="325"/>
    </location>
</feature>
<dbReference type="InterPro" id="IPR049326">
    <property type="entry name" value="Rhodopsin_dom_fungi"/>
</dbReference>
<organism evidence="9 10">
    <name type="scientific">Colletotrichum tanaceti</name>
    <dbReference type="NCBI Taxonomy" id="1306861"/>
    <lineage>
        <taxon>Eukaryota</taxon>
        <taxon>Fungi</taxon>
        <taxon>Dikarya</taxon>
        <taxon>Ascomycota</taxon>
        <taxon>Pezizomycotina</taxon>
        <taxon>Sordariomycetes</taxon>
        <taxon>Hypocreomycetidae</taxon>
        <taxon>Glomerellales</taxon>
        <taxon>Glomerellaceae</taxon>
        <taxon>Colletotrichum</taxon>
        <taxon>Colletotrichum destructivum species complex</taxon>
    </lineage>
</organism>
<reference evidence="9 10" key="1">
    <citation type="journal article" date="2019" name="PLoS ONE">
        <title>Comparative genome analysis indicates high evolutionary potential of pathogenicity genes in Colletotrichum tanaceti.</title>
        <authorList>
            <person name="Lelwala R.V."/>
            <person name="Korhonen P.K."/>
            <person name="Young N.D."/>
            <person name="Scott J.B."/>
            <person name="Ades P.A."/>
            <person name="Gasser R.B."/>
            <person name="Taylor P.W.J."/>
        </authorList>
    </citation>
    <scope>NUCLEOTIDE SEQUENCE [LARGE SCALE GENOMIC DNA]</scope>
    <source>
        <strain evidence="9">BRIP57314</strain>
    </source>
</reference>